<organism evidence="1 2">
    <name type="scientific">Aromatoleum toluolicum</name>
    <dbReference type="NCBI Taxonomy" id="90060"/>
    <lineage>
        <taxon>Bacteria</taxon>
        <taxon>Pseudomonadati</taxon>
        <taxon>Pseudomonadota</taxon>
        <taxon>Betaproteobacteria</taxon>
        <taxon>Rhodocyclales</taxon>
        <taxon>Rhodocyclaceae</taxon>
        <taxon>Aromatoleum</taxon>
    </lineage>
</organism>
<protein>
    <submittedName>
        <fullName evidence="1">Heme-binding protein</fullName>
    </submittedName>
</protein>
<dbReference type="SUPFAM" id="SSF143744">
    <property type="entry name" value="GlcG-like"/>
    <property type="match status" value="1"/>
</dbReference>
<keyword evidence="2" id="KW-1185">Reference proteome</keyword>
<dbReference type="RefSeq" id="WP_169138564.1">
    <property type="nucleotide sequence ID" value="NZ_WTVS01000009.1"/>
</dbReference>
<dbReference type="Gene3D" id="3.30.450.150">
    <property type="entry name" value="Haem-degrading domain"/>
    <property type="match status" value="1"/>
</dbReference>
<comment type="caution">
    <text evidence="1">The sequence shown here is derived from an EMBL/GenBank/DDBJ whole genome shotgun (WGS) entry which is preliminary data.</text>
</comment>
<dbReference type="Proteomes" id="UP000634522">
    <property type="component" value="Unassembled WGS sequence"/>
</dbReference>
<reference evidence="1 2" key="1">
    <citation type="submission" date="2019-12" db="EMBL/GenBank/DDBJ databases">
        <title>Comparative genomics gives insights into the taxonomy of the Azoarcus-Aromatoleum group and reveals separate origins of nif in the plant-associated Azoarcus and non-plant-associated Aromatoleum sub-groups.</title>
        <authorList>
            <person name="Lafos M."/>
            <person name="Maluk M."/>
            <person name="Batista M."/>
            <person name="Junghare M."/>
            <person name="Carmona M."/>
            <person name="Faoro H."/>
            <person name="Cruz L.M."/>
            <person name="Battistoni F."/>
            <person name="De Souza E."/>
            <person name="Pedrosa F."/>
            <person name="Chen W.-M."/>
            <person name="Poole P.S."/>
            <person name="Dixon R.A."/>
            <person name="James E.K."/>
        </authorList>
    </citation>
    <scope>NUCLEOTIDE SEQUENCE [LARGE SCALE GENOMIC DNA]</scope>
    <source>
        <strain evidence="1 2">T</strain>
    </source>
</reference>
<dbReference type="InterPro" id="IPR038084">
    <property type="entry name" value="PduO/GlcC-like_sf"/>
</dbReference>
<dbReference type="InterPro" id="IPR052517">
    <property type="entry name" value="GlcG_carb_metab_protein"/>
</dbReference>
<dbReference type="InterPro" id="IPR005624">
    <property type="entry name" value="PduO/GlcC-like"/>
</dbReference>
<dbReference type="Pfam" id="PF03928">
    <property type="entry name" value="HbpS-like"/>
    <property type="match status" value="1"/>
</dbReference>
<name>A0ABX1NCJ8_9RHOO</name>
<proteinExistence type="predicted"/>
<evidence type="ECO:0000313" key="1">
    <source>
        <dbReference type="EMBL" id="NMF96940.1"/>
    </source>
</evidence>
<dbReference type="PANTHER" id="PTHR34309">
    <property type="entry name" value="SLR1406 PROTEIN"/>
    <property type="match status" value="1"/>
</dbReference>
<evidence type="ECO:0000313" key="2">
    <source>
        <dbReference type="Proteomes" id="UP000634522"/>
    </source>
</evidence>
<dbReference type="EMBL" id="WTVS01000009">
    <property type="protein sequence ID" value="NMF96940.1"/>
    <property type="molecule type" value="Genomic_DNA"/>
</dbReference>
<dbReference type="PANTHER" id="PTHR34309:SF1">
    <property type="entry name" value="PROTEIN GLCG"/>
    <property type="match status" value="1"/>
</dbReference>
<accession>A0ABX1NCJ8</accession>
<gene>
    <name evidence="1" type="ORF">GPA27_06015</name>
</gene>
<sequence length="149" mass="15362">MSADYAPAAAALACLTITRHAAQQAAVAAIEEAERLGVAVNVAVVDRSGVLTAFLRMPDASLHSIDVAMDKAYTAASFRFPTAQWGEVLAGFSEPVQRGIVLRPRLVVFGGGVPIEVDGQVIGAIGVSGASEEEDERCALAGRRAVVGA</sequence>